<protein>
    <submittedName>
        <fullName evidence="1">Uncharacterized protein</fullName>
    </submittedName>
</protein>
<organism evidence="1 2">
    <name type="scientific">Ideonella lacteola</name>
    <dbReference type="NCBI Taxonomy" id="2984193"/>
    <lineage>
        <taxon>Bacteria</taxon>
        <taxon>Pseudomonadati</taxon>
        <taxon>Pseudomonadota</taxon>
        <taxon>Betaproteobacteria</taxon>
        <taxon>Burkholderiales</taxon>
        <taxon>Sphaerotilaceae</taxon>
        <taxon>Ideonella</taxon>
    </lineage>
</organism>
<comment type="caution">
    <text evidence="1">The sequence shown here is derived from an EMBL/GenBank/DDBJ whole genome shotgun (WGS) entry which is preliminary data.</text>
</comment>
<keyword evidence="2" id="KW-1185">Reference proteome</keyword>
<sequence length="98" mass="10339">MTTAFREVSELRVSQLDKHLYGYEVTHGHTVLFGDEGFAGVAEALLDAAGEGKDLLGLQVSYQGIVAGTYLPGELMQASEGVADLCIANSAKFAFNGV</sequence>
<name>A0ABU9C0L1_9BURK</name>
<proteinExistence type="predicted"/>
<evidence type="ECO:0000313" key="2">
    <source>
        <dbReference type="Proteomes" id="UP001371218"/>
    </source>
</evidence>
<reference evidence="1 2" key="1">
    <citation type="submission" date="2024-04" db="EMBL/GenBank/DDBJ databases">
        <title>Novel species of the genus Ideonella isolated from streams.</title>
        <authorList>
            <person name="Lu H."/>
        </authorList>
    </citation>
    <scope>NUCLEOTIDE SEQUENCE [LARGE SCALE GENOMIC DNA]</scope>
    <source>
        <strain evidence="1 2">DXS29W</strain>
    </source>
</reference>
<gene>
    <name evidence="1" type="ORF">AACH06_25585</name>
</gene>
<dbReference type="RefSeq" id="WP_341428641.1">
    <property type="nucleotide sequence ID" value="NZ_JBBUTG010000026.1"/>
</dbReference>
<evidence type="ECO:0000313" key="1">
    <source>
        <dbReference type="EMBL" id="MEK8034213.1"/>
    </source>
</evidence>
<dbReference type="Proteomes" id="UP001371218">
    <property type="component" value="Unassembled WGS sequence"/>
</dbReference>
<dbReference type="EMBL" id="JBBUTG010000026">
    <property type="protein sequence ID" value="MEK8034213.1"/>
    <property type="molecule type" value="Genomic_DNA"/>
</dbReference>
<accession>A0ABU9C0L1</accession>